<name>A0A1F7F0I0_UNCRA</name>
<evidence type="ECO:0000256" key="4">
    <source>
        <dbReference type="ARBA" id="ARBA00022840"/>
    </source>
</evidence>
<reference evidence="6 7" key="1">
    <citation type="journal article" date="2016" name="Nat. Commun.">
        <title>Thousands of microbial genomes shed light on interconnected biogeochemical processes in an aquifer system.</title>
        <authorList>
            <person name="Anantharaman K."/>
            <person name="Brown C.T."/>
            <person name="Hug L.A."/>
            <person name="Sharon I."/>
            <person name="Castelle C.J."/>
            <person name="Probst A.J."/>
            <person name="Thomas B.C."/>
            <person name="Singh A."/>
            <person name="Wilkins M.J."/>
            <person name="Karaoz U."/>
            <person name="Brodie E.L."/>
            <person name="Williams K.H."/>
            <person name="Hubbard S.S."/>
            <person name="Banfield J.F."/>
        </authorList>
    </citation>
    <scope>NUCLEOTIDE SEQUENCE [LARGE SCALE GENOMIC DNA]</scope>
</reference>
<comment type="similarity">
    <text evidence="1">Belongs to the ABC transporter superfamily.</text>
</comment>
<organism evidence="6 7">
    <name type="scientific">Candidatus Raymondbacteria bacterium RIFOXYD12_FULL_49_13</name>
    <dbReference type="NCBI Taxonomy" id="1817890"/>
    <lineage>
        <taxon>Bacteria</taxon>
        <taxon>Raymondiibacteriota</taxon>
    </lineage>
</organism>
<dbReference type="InterPro" id="IPR003439">
    <property type="entry name" value="ABC_transporter-like_ATP-bd"/>
</dbReference>
<keyword evidence="2" id="KW-0813">Transport</keyword>
<dbReference type="InterPro" id="IPR017911">
    <property type="entry name" value="MacB-like_ATP-bd"/>
</dbReference>
<evidence type="ECO:0000313" key="6">
    <source>
        <dbReference type="EMBL" id="OGK00047.1"/>
    </source>
</evidence>
<dbReference type="CDD" id="cd03255">
    <property type="entry name" value="ABC_MJ0796_LolCDE_FtsE"/>
    <property type="match status" value="1"/>
</dbReference>
<accession>A0A1F7F0I0</accession>
<feature type="domain" description="ABC transporter" evidence="5">
    <location>
        <begin position="7"/>
        <end position="227"/>
    </location>
</feature>
<dbReference type="Pfam" id="PF00005">
    <property type="entry name" value="ABC_tran"/>
    <property type="match status" value="1"/>
</dbReference>
<dbReference type="GO" id="GO:0016887">
    <property type="term" value="F:ATP hydrolysis activity"/>
    <property type="evidence" value="ECO:0007669"/>
    <property type="project" value="InterPro"/>
</dbReference>
<sequence length="228" mass="24825">MENGPVLRAEELRKSYREGASRLEVLKGASLSLRQGEMVALVGESGSGKTTLLNLLGSLDKPDSGLVHFINTEITGLAVNELASFRSRHIGFLFQFHYLLADFTALENVIIPGLIAGKDRDGLLRKGSGLLKQVGLADRLHHCPAELSGGEQQRVAAVRAIINDPLAVLADEPAGNLDERNSALLIDMLFDLRSERDQTFLIATHSRSLAERCDRILYLKNGTIGDTP</sequence>
<dbReference type="SUPFAM" id="SSF52540">
    <property type="entry name" value="P-loop containing nucleoside triphosphate hydrolases"/>
    <property type="match status" value="1"/>
</dbReference>
<dbReference type="PANTHER" id="PTHR42798:SF2">
    <property type="entry name" value="ABC TRANSPORTER ATP-BINDING PROTEIN MG467-RELATED"/>
    <property type="match status" value="1"/>
</dbReference>
<dbReference type="GO" id="GO:0005524">
    <property type="term" value="F:ATP binding"/>
    <property type="evidence" value="ECO:0007669"/>
    <property type="project" value="UniProtKB-KW"/>
</dbReference>
<gene>
    <name evidence="6" type="ORF">A2519_22225</name>
</gene>
<dbReference type="InterPro" id="IPR027417">
    <property type="entry name" value="P-loop_NTPase"/>
</dbReference>
<keyword evidence="4" id="KW-0067">ATP-binding</keyword>
<dbReference type="Gene3D" id="3.40.50.300">
    <property type="entry name" value="P-loop containing nucleotide triphosphate hydrolases"/>
    <property type="match status" value="1"/>
</dbReference>
<protein>
    <recommendedName>
        <fullName evidence="5">ABC transporter domain-containing protein</fullName>
    </recommendedName>
</protein>
<comment type="caution">
    <text evidence="6">The sequence shown here is derived from an EMBL/GenBank/DDBJ whole genome shotgun (WGS) entry which is preliminary data.</text>
</comment>
<dbReference type="Proteomes" id="UP000179243">
    <property type="component" value="Unassembled WGS sequence"/>
</dbReference>
<evidence type="ECO:0000259" key="5">
    <source>
        <dbReference type="PROSITE" id="PS50893"/>
    </source>
</evidence>
<evidence type="ECO:0000256" key="1">
    <source>
        <dbReference type="ARBA" id="ARBA00005417"/>
    </source>
</evidence>
<keyword evidence="3" id="KW-0547">Nucleotide-binding</keyword>
<proteinExistence type="inferred from homology"/>
<dbReference type="AlphaFoldDB" id="A0A1F7F0I0"/>
<dbReference type="PROSITE" id="PS50893">
    <property type="entry name" value="ABC_TRANSPORTER_2"/>
    <property type="match status" value="1"/>
</dbReference>
<evidence type="ECO:0000256" key="2">
    <source>
        <dbReference type="ARBA" id="ARBA00022448"/>
    </source>
</evidence>
<dbReference type="EMBL" id="MFYX01000155">
    <property type="protein sequence ID" value="OGK00047.1"/>
    <property type="molecule type" value="Genomic_DNA"/>
</dbReference>
<evidence type="ECO:0000256" key="3">
    <source>
        <dbReference type="ARBA" id="ARBA00022741"/>
    </source>
</evidence>
<dbReference type="PANTHER" id="PTHR42798">
    <property type="entry name" value="LIPOPROTEIN-RELEASING SYSTEM ATP-BINDING PROTEIN LOLD"/>
    <property type="match status" value="1"/>
</dbReference>
<evidence type="ECO:0000313" key="7">
    <source>
        <dbReference type="Proteomes" id="UP000179243"/>
    </source>
</evidence>
<dbReference type="SMART" id="SM00382">
    <property type="entry name" value="AAA"/>
    <property type="match status" value="1"/>
</dbReference>
<dbReference type="InterPro" id="IPR003593">
    <property type="entry name" value="AAA+_ATPase"/>
</dbReference>